<gene>
    <name evidence="4" type="ORF">ACFPIJ_28555</name>
</gene>
<dbReference type="RefSeq" id="WP_380119221.1">
    <property type="nucleotide sequence ID" value="NZ_JBHSIU010000039.1"/>
</dbReference>
<dbReference type="PANTHER" id="PTHR43963:SF6">
    <property type="entry name" value="CHAIN DEHYDROGENASE FAMILY PROTEIN, PUTATIVE (AFU_ORTHOLOGUE AFUA_3G15350)-RELATED"/>
    <property type="match status" value="1"/>
</dbReference>
<keyword evidence="5" id="KW-1185">Reference proteome</keyword>
<comment type="similarity">
    <text evidence="1">Belongs to the short-chain dehydrogenases/reductases (SDR) family.</text>
</comment>
<comment type="caution">
    <text evidence="4">The sequence shown here is derived from an EMBL/GenBank/DDBJ whole genome shotgun (WGS) entry which is preliminary data.</text>
</comment>
<reference evidence="5" key="1">
    <citation type="journal article" date="2019" name="Int. J. Syst. Evol. Microbiol.">
        <title>The Global Catalogue of Microorganisms (GCM) 10K type strain sequencing project: providing services to taxonomists for standard genome sequencing and annotation.</title>
        <authorList>
            <consortium name="The Broad Institute Genomics Platform"/>
            <consortium name="The Broad Institute Genome Sequencing Center for Infectious Disease"/>
            <person name="Wu L."/>
            <person name="Ma J."/>
        </authorList>
    </citation>
    <scope>NUCLEOTIDE SEQUENCE [LARGE SCALE GENOMIC DNA]</scope>
    <source>
        <strain evidence="5">CGMCC 4.7152</strain>
    </source>
</reference>
<accession>A0ABV9W0B4</accession>
<dbReference type="Pfam" id="PF00106">
    <property type="entry name" value="adh_short"/>
    <property type="match status" value="1"/>
</dbReference>
<evidence type="ECO:0000256" key="2">
    <source>
        <dbReference type="ARBA" id="ARBA00022857"/>
    </source>
</evidence>
<dbReference type="InterPro" id="IPR036291">
    <property type="entry name" value="NAD(P)-bd_dom_sf"/>
</dbReference>
<dbReference type="Gene3D" id="3.40.50.720">
    <property type="entry name" value="NAD(P)-binding Rossmann-like Domain"/>
    <property type="match status" value="1"/>
</dbReference>
<keyword evidence="2" id="KW-0521">NADP</keyword>
<protein>
    <submittedName>
        <fullName evidence="4">SDR family NAD(P)-dependent oxidoreductase</fullName>
    </submittedName>
</protein>
<dbReference type="PANTHER" id="PTHR43963">
    <property type="entry name" value="CARBONYL REDUCTASE 1-RELATED"/>
    <property type="match status" value="1"/>
</dbReference>
<evidence type="ECO:0000313" key="5">
    <source>
        <dbReference type="Proteomes" id="UP001595912"/>
    </source>
</evidence>
<dbReference type="EMBL" id="JBHSIU010000039">
    <property type="protein sequence ID" value="MFC5001777.1"/>
    <property type="molecule type" value="Genomic_DNA"/>
</dbReference>
<evidence type="ECO:0000313" key="4">
    <source>
        <dbReference type="EMBL" id="MFC5001777.1"/>
    </source>
</evidence>
<evidence type="ECO:0000256" key="3">
    <source>
        <dbReference type="ARBA" id="ARBA00023002"/>
    </source>
</evidence>
<sequence>MALVTGANQGLGLAVVEQLSAVVDTVYLTGRDADRVARAAAVLPKNVVAERLDVTRPSDVTNLACRLADRHEQLDIVVSNAAARLSPQLSSADQVRGLVDTNNLGTTRMIRAFGPLLRPDGRFLVVASSFGSLRRLPNQLRDRFDARAVTLDDLDTVMLDYVDAVETGQAAVRGWPDWINVPSKVGQVAAARVYARSAAGRFVAAVCPGLVDTEASRPWFADMSAAQTPMQAAADVVALAVDAVEPRFAGELVQHRRVIPWR</sequence>
<proteinExistence type="inferred from homology"/>
<dbReference type="InterPro" id="IPR002347">
    <property type="entry name" value="SDR_fam"/>
</dbReference>
<dbReference type="Proteomes" id="UP001595912">
    <property type="component" value="Unassembled WGS sequence"/>
</dbReference>
<dbReference type="SUPFAM" id="SSF51735">
    <property type="entry name" value="NAD(P)-binding Rossmann-fold domains"/>
    <property type="match status" value="1"/>
</dbReference>
<dbReference type="PRINTS" id="PR00081">
    <property type="entry name" value="GDHRDH"/>
</dbReference>
<keyword evidence="3" id="KW-0560">Oxidoreductase</keyword>
<evidence type="ECO:0000256" key="1">
    <source>
        <dbReference type="ARBA" id="ARBA00006484"/>
    </source>
</evidence>
<name>A0ABV9W0B4_9ACTN</name>
<organism evidence="4 5">
    <name type="scientific">Dactylosporangium cerinum</name>
    <dbReference type="NCBI Taxonomy" id="1434730"/>
    <lineage>
        <taxon>Bacteria</taxon>
        <taxon>Bacillati</taxon>
        <taxon>Actinomycetota</taxon>
        <taxon>Actinomycetes</taxon>
        <taxon>Micromonosporales</taxon>
        <taxon>Micromonosporaceae</taxon>
        <taxon>Dactylosporangium</taxon>
    </lineage>
</organism>